<name>A0ABD0L219_9CAEN</name>
<evidence type="ECO:0000313" key="2">
    <source>
        <dbReference type="Proteomes" id="UP001519460"/>
    </source>
</evidence>
<comment type="caution">
    <text evidence="1">The sequence shown here is derived from an EMBL/GenBank/DDBJ whole genome shotgun (WGS) entry which is preliminary data.</text>
</comment>
<evidence type="ECO:0000313" key="1">
    <source>
        <dbReference type="EMBL" id="KAK7493149.1"/>
    </source>
</evidence>
<gene>
    <name evidence="1" type="ORF">BaRGS_00015670</name>
</gene>
<keyword evidence="2" id="KW-1185">Reference proteome</keyword>
<dbReference type="AlphaFoldDB" id="A0ABD0L219"/>
<dbReference type="EMBL" id="JACVVK020000096">
    <property type="protein sequence ID" value="KAK7493149.1"/>
    <property type="molecule type" value="Genomic_DNA"/>
</dbReference>
<organism evidence="1 2">
    <name type="scientific">Batillaria attramentaria</name>
    <dbReference type="NCBI Taxonomy" id="370345"/>
    <lineage>
        <taxon>Eukaryota</taxon>
        <taxon>Metazoa</taxon>
        <taxon>Spiralia</taxon>
        <taxon>Lophotrochozoa</taxon>
        <taxon>Mollusca</taxon>
        <taxon>Gastropoda</taxon>
        <taxon>Caenogastropoda</taxon>
        <taxon>Sorbeoconcha</taxon>
        <taxon>Cerithioidea</taxon>
        <taxon>Batillariidae</taxon>
        <taxon>Batillaria</taxon>
    </lineage>
</organism>
<proteinExistence type="predicted"/>
<accession>A0ABD0L219</accession>
<dbReference type="Proteomes" id="UP001519460">
    <property type="component" value="Unassembled WGS sequence"/>
</dbReference>
<reference evidence="1 2" key="1">
    <citation type="journal article" date="2023" name="Sci. Data">
        <title>Genome assembly of the Korean intertidal mud-creeper Batillaria attramentaria.</title>
        <authorList>
            <person name="Patra A.K."/>
            <person name="Ho P.T."/>
            <person name="Jun S."/>
            <person name="Lee S.J."/>
            <person name="Kim Y."/>
            <person name="Won Y.J."/>
        </authorList>
    </citation>
    <scope>NUCLEOTIDE SEQUENCE [LARGE SCALE GENOMIC DNA]</scope>
    <source>
        <strain evidence="1">Wonlab-2016</strain>
    </source>
</reference>
<protein>
    <submittedName>
        <fullName evidence="1">Uncharacterized protein</fullName>
    </submittedName>
</protein>
<sequence>MPKGHGTTGVKFRESACHGLLNLAVHRTQMPTCEELKNIGSEKGEKRYGTWSESMVLEEGGWSSQACVNRCDGKSQPPTPQCDRRQCRLTVQSIAFLGGTCNTAQSVEGADGYESGIGKEVSRIMCSAEIKPQLRKLDRELQLFDRPMSSTIVMTYGDLSE</sequence>